<evidence type="ECO:0000256" key="2">
    <source>
        <dbReference type="ARBA" id="ARBA00022598"/>
    </source>
</evidence>
<comment type="similarity">
    <text evidence="1">Belongs to the ATP-dependent AMP-binding enzyme family.</text>
</comment>
<dbReference type="Pfam" id="PF00501">
    <property type="entry name" value="AMP-binding"/>
    <property type="match status" value="1"/>
</dbReference>
<dbReference type="InterPro" id="IPR045851">
    <property type="entry name" value="AMP-bd_C_sf"/>
</dbReference>
<dbReference type="Gene3D" id="3.40.50.12780">
    <property type="entry name" value="N-terminal domain of ligase-like"/>
    <property type="match status" value="1"/>
</dbReference>
<dbReference type="PANTHER" id="PTHR43201:SF5">
    <property type="entry name" value="MEDIUM-CHAIN ACYL-COA LIGASE ACSF2, MITOCHONDRIAL"/>
    <property type="match status" value="1"/>
</dbReference>
<keyword evidence="6" id="KW-1185">Reference proteome</keyword>
<name>A0ABW6RUA2_9NOCA</name>
<dbReference type="Gene3D" id="3.30.300.30">
    <property type="match status" value="1"/>
</dbReference>
<comment type="caution">
    <text evidence="5">The sequence shown here is derived from an EMBL/GenBank/DDBJ whole genome shotgun (WGS) entry which is preliminary data.</text>
</comment>
<dbReference type="Proteomes" id="UP001601992">
    <property type="component" value="Unassembled WGS sequence"/>
</dbReference>
<dbReference type="SUPFAM" id="SSF56801">
    <property type="entry name" value="Acetyl-CoA synthetase-like"/>
    <property type="match status" value="1"/>
</dbReference>
<evidence type="ECO:0000259" key="4">
    <source>
        <dbReference type="Pfam" id="PF13193"/>
    </source>
</evidence>
<dbReference type="InterPro" id="IPR025110">
    <property type="entry name" value="AMP-bd_C"/>
</dbReference>
<organism evidence="5 6">
    <name type="scientific">Nocardia jiangxiensis</name>
    <dbReference type="NCBI Taxonomy" id="282685"/>
    <lineage>
        <taxon>Bacteria</taxon>
        <taxon>Bacillati</taxon>
        <taxon>Actinomycetota</taxon>
        <taxon>Actinomycetes</taxon>
        <taxon>Mycobacteriales</taxon>
        <taxon>Nocardiaceae</taxon>
        <taxon>Nocardia</taxon>
    </lineage>
</organism>
<dbReference type="Pfam" id="PF13193">
    <property type="entry name" value="AMP-binding_C"/>
    <property type="match status" value="1"/>
</dbReference>
<evidence type="ECO:0000313" key="5">
    <source>
        <dbReference type="EMBL" id="MFF3567577.1"/>
    </source>
</evidence>
<proteinExistence type="inferred from homology"/>
<evidence type="ECO:0000256" key="1">
    <source>
        <dbReference type="ARBA" id="ARBA00006432"/>
    </source>
</evidence>
<feature type="domain" description="AMP-dependent synthetase/ligase" evidence="3">
    <location>
        <begin position="40"/>
        <end position="399"/>
    </location>
</feature>
<dbReference type="RefSeq" id="WP_387402865.1">
    <property type="nucleotide sequence ID" value="NZ_JBIAQY010000002.1"/>
</dbReference>
<dbReference type="PROSITE" id="PS00455">
    <property type="entry name" value="AMP_BINDING"/>
    <property type="match status" value="1"/>
</dbReference>
<reference evidence="5 6" key="1">
    <citation type="submission" date="2024-10" db="EMBL/GenBank/DDBJ databases">
        <title>The Natural Products Discovery Center: Release of the First 8490 Sequenced Strains for Exploring Actinobacteria Biosynthetic Diversity.</title>
        <authorList>
            <person name="Kalkreuter E."/>
            <person name="Kautsar S.A."/>
            <person name="Yang D."/>
            <person name="Bader C.D."/>
            <person name="Teijaro C.N."/>
            <person name="Fluegel L."/>
            <person name="Davis C.M."/>
            <person name="Simpson J.R."/>
            <person name="Lauterbach L."/>
            <person name="Steele A.D."/>
            <person name="Gui C."/>
            <person name="Meng S."/>
            <person name="Li G."/>
            <person name="Viehrig K."/>
            <person name="Ye F."/>
            <person name="Su P."/>
            <person name="Kiefer A.F."/>
            <person name="Nichols A."/>
            <person name="Cepeda A.J."/>
            <person name="Yan W."/>
            <person name="Fan B."/>
            <person name="Jiang Y."/>
            <person name="Adhikari A."/>
            <person name="Zheng C.-J."/>
            <person name="Schuster L."/>
            <person name="Cowan T.M."/>
            <person name="Smanski M.J."/>
            <person name="Chevrette M.G."/>
            <person name="De Carvalho L.P.S."/>
            <person name="Shen B."/>
        </authorList>
    </citation>
    <scope>NUCLEOTIDE SEQUENCE [LARGE SCALE GENOMIC DNA]</scope>
    <source>
        <strain evidence="5 6">NPDC002593</strain>
    </source>
</reference>
<dbReference type="EMBL" id="JBIAQY010000002">
    <property type="protein sequence ID" value="MFF3567577.1"/>
    <property type="molecule type" value="Genomic_DNA"/>
</dbReference>
<sequence length="548" mass="59410">MALTREQRDEDLKWLRERWYREGHYSSHTLPATLHKACVEFADAQFVFASEAERVVLSLAEIVDQGRRVAGGLRRLGVRPGDVVAVQVPNRPELMASIFGTWLAGAVLIPITHIYGPAELSAIIRDAGAKVLVVPDAWRSIDFLDRLARLDVGPSLEHTVVIGSRSVPGSVPWSELIAEDDGDESPVSVNADDVCAVIYTSGTTGVPKGVQHTHNSLLCELRKGDRMNELEREDSRLIPWPSGHVAGLLAVCGAITSGVGTVLMDRWQDALAVELIEQYRCTITSGTPLHVGAILDVAAATGRDISSLRFVQVGGTNVAPALVERADNAGIVVARAYGSTEHPRCATSPLDASVAKRTRTDGMVRFGDEVQIVGGDFNPVPVGSEGEIVTRGPSRFLGYRDPSHDESAFLPGGWFRTGDIGRLDAEGYLTVTDRLKDIIIRGGENIASKEVEDILATHPRVQMVAVVAEPDAKYGERIAAFLVLHDDGTLELPEVRELFARAGAAPQKAPERLEVVTELPLAPSGKIRKFELRDRLHAEARIRSSVPD</sequence>
<protein>
    <submittedName>
        <fullName evidence="5">AMP-binding protein</fullName>
    </submittedName>
</protein>
<dbReference type="PANTHER" id="PTHR43201">
    <property type="entry name" value="ACYL-COA SYNTHETASE"/>
    <property type="match status" value="1"/>
</dbReference>
<evidence type="ECO:0000259" key="3">
    <source>
        <dbReference type="Pfam" id="PF00501"/>
    </source>
</evidence>
<accession>A0ABW6RUA2</accession>
<keyword evidence="2" id="KW-0436">Ligase</keyword>
<gene>
    <name evidence="5" type="ORF">ACFYXQ_07305</name>
</gene>
<dbReference type="InterPro" id="IPR020845">
    <property type="entry name" value="AMP-binding_CS"/>
</dbReference>
<dbReference type="InterPro" id="IPR000873">
    <property type="entry name" value="AMP-dep_synth/lig_dom"/>
</dbReference>
<dbReference type="InterPro" id="IPR042099">
    <property type="entry name" value="ANL_N_sf"/>
</dbReference>
<feature type="domain" description="AMP-binding enzyme C-terminal" evidence="4">
    <location>
        <begin position="450"/>
        <end position="526"/>
    </location>
</feature>
<evidence type="ECO:0000313" key="6">
    <source>
        <dbReference type="Proteomes" id="UP001601992"/>
    </source>
</evidence>